<evidence type="ECO:0000256" key="1">
    <source>
        <dbReference type="PROSITE-ProRule" id="PRU00023"/>
    </source>
</evidence>
<sequence length="1107" mass="122337">MMDAINSISASLNAVTRTLESSIAAELLGPDFADFLTNLQRLSTILVESRIGLILGGFPGRPGMKGFMSQLEVLSVELTEVASHITTLHTNKASWKQEPIARLRSKDEMSTINEHIKLALSVYKTATSIRPIPRLPTPDATLRDRLFAAKRMNSFLWLDYVVTKKGVELEEAAYGNRNRKKAKSLRTTRAFSQIIGTFCFQESVCITRNTPGVSYTLRYAFPPWISSTVIYLEWLSIPSSGHSLALKIAPVRGYDDKIWRLTETGDVDGIRREFERSQALISMEDPDGRSLLWHAVSFETLDLCALLLRLGADPLFTSSVTGESPIVAAWNLVVNADRKENFHAARMTELFGNFMALNNDLLQIRQERGTSASSSTKSPKELHTDVGASGAITDVEDDLGEPKATMTPTRRPLSPVPRSFQNLKLSEQGATDPLTHTGGSITKDPSVRRIVADDTGPVKAVLTVEALLGEGPDLKATDPRGWTPLHFAASEGDVEGAKSLLNAAALKAAHERDPLTQDVSPPYGRELLNTRDNSGRSPLTIAIRAQQPKMALFLIQNGAAVDLRDYDGKSPIFHAILFNDENTLDALLDRNCNLSFVGRDEGTILHTAAQSATISIIGTLEVHVRRRLKETSLALAPPSVNARNEEGRTANEYIDHGDEARAEAFARLVGAVEQFWNNVSLRQSKGPLTAMSFTLPIILGVFLVEAKAERPTTAIGYKWYWYFLLSLVVLDWIYTVLVYLDISFLWHRVVGAGLRFLRKPVSAGMTRIACVCKCGRYFEEDFVELVPGAASRFERRLRLLAYSNALHNTDTGRDMSLMSTDLTSFPPFVAVPAGQVQPAAQTPAGPSTAGSPATNEQTPPPPNAPNSQQVILPSPNPQIAHTQPHQQPLAPATGHIGPKWLLVCSRPHKLPNSLSQLDFAYVHNDRVMFQNIKEAYRSKKSRWHSVFSFLGVRTIRFVRFSVISHFANVHPPIPDLPPLTRQGEYIYDRGLMPPVGEDLMTHFFHHPEHASFAFEVGCRSPKRRLRVPTSTATSAGQDELYWGICLVEGVMWERLVWFMTSLFGGGSLIFAVVWTVLQRDISGAFAVSAWMVTLAALITGLVQHKVN</sequence>
<feature type="transmembrane region" description="Helical" evidence="3">
    <location>
        <begin position="1055"/>
        <end position="1077"/>
    </location>
</feature>
<dbReference type="SMART" id="SM00248">
    <property type="entry name" value="ANK"/>
    <property type="match status" value="4"/>
</dbReference>
<feature type="compositionally biased region" description="Polar residues" evidence="2">
    <location>
        <begin position="848"/>
        <end position="857"/>
    </location>
</feature>
<feature type="repeat" description="ANK" evidence="1">
    <location>
        <begin position="480"/>
        <end position="505"/>
    </location>
</feature>
<keyword evidence="5" id="KW-1185">Reference proteome</keyword>
<dbReference type="Pfam" id="PF12796">
    <property type="entry name" value="Ank_2"/>
    <property type="match status" value="1"/>
</dbReference>
<feature type="transmembrane region" description="Helical" evidence="3">
    <location>
        <begin position="1083"/>
        <end position="1102"/>
    </location>
</feature>
<evidence type="ECO:0000256" key="3">
    <source>
        <dbReference type="SAM" id="Phobius"/>
    </source>
</evidence>
<keyword evidence="1" id="KW-0040">ANK repeat</keyword>
<dbReference type="PROSITE" id="PS50297">
    <property type="entry name" value="ANK_REP_REGION"/>
    <property type="match status" value="2"/>
</dbReference>
<feature type="transmembrane region" description="Helical" evidence="3">
    <location>
        <begin position="719"/>
        <end position="740"/>
    </location>
</feature>
<evidence type="ECO:0000256" key="2">
    <source>
        <dbReference type="SAM" id="MobiDB-lite"/>
    </source>
</evidence>
<feature type="repeat" description="ANK" evidence="1">
    <location>
        <begin position="534"/>
        <end position="566"/>
    </location>
</feature>
<feature type="compositionally biased region" description="Polar residues" evidence="2">
    <location>
        <begin position="865"/>
        <end position="886"/>
    </location>
</feature>
<dbReference type="PROSITE" id="PS50088">
    <property type="entry name" value="ANK_REPEAT"/>
    <property type="match status" value="2"/>
</dbReference>
<dbReference type="InterPro" id="IPR002110">
    <property type="entry name" value="Ankyrin_rpt"/>
</dbReference>
<dbReference type="PANTHER" id="PTHR24184:SF11">
    <property type="entry name" value="ANKYRIN REPEAT AND SOCS BOX CONTAINING 3"/>
    <property type="match status" value="1"/>
</dbReference>
<feature type="region of interest" description="Disordered" evidence="2">
    <location>
        <begin position="367"/>
        <end position="417"/>
    </location>
</feature>
<proteinExistence type="predicted"/>
<dbReference type="STRING" id="5601.A0A0D2FLR4"/>
<dbReference type="EMBL" id="KN846959">
    <property type="protein sequence ID" value="KIW67660.1"/>
    <property type="molecule type" value="Genomic_DNA"/>
</dbReference>
<organism evidence="4 5">
    <name type="scientific">Phialophora macrospora</name>
    <dbReference type="NCBI Taxonomy" id="1851006"/>
    <lineage>
        <taxon>Eukaryota</taxon>
        <taxon>Fungi</taxon>
        <taxon>Dikarya</taxon>
        <taxon>Ascomycota</taxon>
        <taxon>Pezizomycotina</taxon>
        <taxon>Eurotiomycetes</taxon>
        <taxon>Chaetothyriomycetidae</taxon>
        <taxon>Chaetothyriales</taxon>
        <taxon>Herpotrichiellaceae</taxon>
        <taxon>Phialophora</taxon>
    </lineage>
</organism>
<keyword evidence="3" id="KW-0472">Membrane</keyword>
<feature type="compositionally biased region" description="Low complexity" evidence="2">
    <location>
        <begin position="836"/>
        <end position="846"/>
    </location>
</feature>
<dbReference type="PANTHER" id="PTHR24184">
    <property type="entry name" value="SI:CH211-189E2.2"/>
    <property type="match status" value="1"/>
</dbReference>
<dbReference type="Gene3D" id="1.25.40.20">
    <property type="entry name" value="Ankyrin repeat-containing domain"/>
    <property type="match status" value="2"/>
</dbReference>
<gene>
    <name evidence="4" type="ORF">PV04_06892</name>
</gene>
<dbReference type="HOGENOM" id="CLU_282275_0_0_1"/>
<evidence type="ECO:0000313" key="4">
    <source>
        <dbReference type="EMBL" id="KIW67660.1"/>
    </source>
</evidence>
<evidence type="ECO:0000313" key="5">
    <source>
        <dbReference type="Proteomes" id="UP000054266"/>
    </source>
</evidence>
<dbReference type="SUPFAM" id="SSF48403">
    <property type="entry name" value="Ankyrin repeat"/>
    <property type="match status" value="1"/>
</dbReference>
<name>A0A0D2FLR4_9EURO</name>
<dbReference type="Proteomes" id="UP000054266">
    <property type="component" value="Unassembled WGS sequence"/>
</dbReference>
<protein>
    <submittedName>
        <fullName evidence="4">Uncharacterized protein</fullName>
    </submittedName>
</protein>
<feature type="region of interest" description="Disordered" evidence="2">
    <location>
        <begin position="836"/>
        <end position="892"/>
    </location>
</feature>
<keyword evidence="3" id="KW-1133">Transmembrane helix</keyword>
<keyword evidence="3" id="KW-0812">Transmembrane</keyword>
<dbReference type="InterPro" id="IPR036770">
    <property type="entry name" value="Ankyrin_rpt-contain_sf"/>
</dbReference>
<accession>A0A0D2FLR4</accession>
<dbReference type="AlphaFoldDB" id="A0A0D2FLR4"/>
<reference evidence="4 5" key="1">
    <citation type="submission" date="2015-01" db="EMBL/GenBank/DDBJ databases">
        <title>The Genome Sequence of Capronia semiimmersa CBS27337.</title>
        <authorList>
            <consortium name="The Broad Institute Genomics Platform"/>
            <person name="Cuomo C."/>
            <person name="de Hoog S."/>
            <person name="Gorbushina A."/>
            <person name="Stielow B."/>
            <person name="Teixiera M."/>
            <person name="Abouelleil A."/>
            <person name="Chapman S.B."/>
            <person name="Priest M."/>
            <person name="Young S.K."/>
            <person name="Wortman J."/>
            <person name="Nusbaum C."/>
            <person name="Birren B."/>
        </authorList>
    </citation>
    <scope>NUCLEOTIDE SEQUENCE [LARGE SCALE GENOMIC DNA]</scope>
    <source>
        <strain evidence="4 5">CBS 27337</strain>
    </source>
</reference>